<dbReference type="Gene3D" id="3.40.50.2300">
    <property type="match status" value="1"/>
</dbReference>
<dbReference type="InParanoid" id="A0A1I1YZV5"/>
<evidence type="ECO:0000313" key="3">
    <source>
        <dbReference type="Proteomes" id="UP000181976"/>
    </source>
</evidence>
<keyword evidence="2" id="KW-0808">Transferase</keyword>
<dbReference type="AlphaFoldDB" id="A0A1I1YZV5"/>
<gene>
    <name evidence="2" type="ORF">SAMN05444380_108138</name>
</gene>
<keyword evidence="2" id="KW-0670">Pyruvate</keyword>
<dbReference type="GO" id="GO:0016301">
    <property type="term" value="F:kinase activity"/>
    <property type="evidence" value="ECO:0007669"/>
    <property type="project" value="UniProtKB-KW"/>
</dbReference>
<dbReference type="InterPro" id="IPR013815">
    <property type="entry name" value="ATP_grasp_subdomain_1"/>
</dbReference>
<evidence type="ECO:0000313" key="2">
    <source>
        <dbReference type="EMBL" id="SFE23570.1"/>
    </source>
</evidence>
<proteinExistence type="predicted"/>
<dbReference type="OrthoDB" id="9812167at2"/>
<keyword evidence="3" id="KW-1185">Reference proteome</keyword>
<dbReference type="GO" id="GO:0005524">
    <property type="term" value="F:ATP binding"/>
    <property type="evidence" value="ECO:0007669"/>
    <property type="project" value="InterPro"/>
</dbReference>
<protein>
    <submittedName>
        <fullName evidence="2">Pyruvate phosphate dikinase, PEP/pyruvate binding domain</fullName>
    </submittedName>
</protein>
<dbReference type="RefSeq" id="WP_010527042.1">
    <property type="nucleotide sequence ID" value="NZ_AFSL01000026.1"/>
</dbReference>
<sequence length="1000" mass="115199">MINDNQYVELSKIYKRKKTDQDIFQELMSFKVTEVLLVATYYDSYSIVREGRFFDKIFGEYLQLNLFSAPRITSVATYDEALQLINERKFDMVILMVGLDKTMPLTLSREIRRICPSLPVLLMVNNNEDLKYFDHTSALEGNIDKVFVWNGDSRVFLAMIKYVEDKVNAANDVKVGDVRIILLVEDSQRYYSRYLPMLYSIIMIQTQNILAEESSDQTHKILKMRVRPKVLLVSTYEEAVEIVDQYLDNLICVISDVKYMRKGEPDENAGVDLIKYVKSKINIPTLLQSSDPENARKAEVVEADFIDKNSDTLSMDLYNFIHQKLGFGNFVFTNSRGVTLATARNLKEFIKCLREIPSESLLYHARRNGISTWLMARGEISIAKRLRPYRIEDFDSTTKLRQKILDIFEEARLERMRGRVVPFDPALVKEDKFVMRIGDGSFGGKGRGLAFLSNFIENIDFLSIVPDLNIKIPPTTIIGAGEFSVFLEKNHLFETVYEEKNFESIKQQFLAADLSDEVERKLRQYIEYMDAPLAVRSSGLFEDSLLQPFAGVFSTFVLPNNHPNPEVRYAQLASAIKLVYASIFSPTARAYFEAVHYKIDEEKMAVIIQKLVGQKAHNRYYPHISGVAQSFNYYPFSYMKPEDGFAVIGVGLGKYVVGGERAWRFCPRYPRLELSSLGDQIKDSQQYFYAVDMEKEEVDFLKEGEEAFISKLDIREAEEDGNLKHCASVYDPNNDRLVNDFSIPGPRVVNFADILKYDMVPLARTLDVLLRYFREAMGAPVEIEFALDLDPGDRGNPTLWLLQIKPLIRLEKHMDVDFSDVVRERVFIQSEKGMGNGRYDHICDVVFMNVEKFDRTKTRQMAQEIAHINETMEQEGREYVLIGPGRWGTRDPSTGIPVFWSQISKARVIVEMGLPDFPLDASLGSHFFHNVTSMNIGYFSIQQQNKNEFVNLDFLKKQQVIQDTGFFTHVRFNTPLTILMDGKQQKALVMWNDSPDRTME</sequence>
<dbReference type="SUPFAM" id="SSF56059">
    <property type="entry name" value="Glutathione synthetase ATP-binding domain-like"/>
    <property type="match status" value="1"/>
</dbReference>
<dbReference type="EMBL" id="FONA01000008">
    <property type="protein sequence ID" value="SFE23570.1"/>
    <property type="molecule type" value="Genomic_DNA"/>
</dbReference>
<reference evidence="2 3" key="1">
    <citation type="submission" date="2016-10" db="EMBL/GenBank/DDBJ databases">
        <authorList>
            <person name="de Groot N.N."/>
        </authorList>
    </citation>
    <scope>NUCLEOTIDE SEQUENCE [LARGE SCALE GENOMIC DNA]</scope>
    <source>
        <strain evidence="2 3">DSM 19012</strain>
    </source>
</reference>
<dbReference type="Gene3D" id="3.30.1490.20">
    <property type="entry name" value="ATP-grasp fold, A domain"/>
    <property type="match status" value="1"/>
</dbReference>
<feature type="domain" description="Pyruvate phosphate dikinase AMP/ATP-binding" evidence="1">
    <location>
        <begin position="442"/>
        <end position="819"/>
    </location>
</feature>
<accession>A0A1I1YZV5</accession>
<dbReference type="Proteomes" id="UP000181976">
    <property type="component" value="Unassembled WGS sequence"/>
</dbReference>
<dbReference type="eggNOG" id="COG0574">
    <property type="taxonomic scope" value="Bacteria"/>
</dbReference>
<evidence type="ECO:0000259" key="1">
    <source>
        <dbReference type="Pfam" id="PF01326"/>
    </source>
</evidence>
<organism evidence="2 3">
    <name type="scientific">Thermophagus xiamenensis</name>
    <dbReference type="NCBI Taxonomy" id="385682"/>
    <lineage>
        <taxon>Bacteria</taxon>
        <taxon>Pseudomonadati</taxon>
        <taxon>Bacteroidota</taxon>
        <taxon>Bacteroidia</taxon>
        <taxon>Marinilabiliales</taxon>
        <taxon>Marinilabiliaceae</taxon>
        <taxon>Thermophagus</taxon>
    </lineage>
</organism>
<dbReference type="Pfam" id="PF01326">
    <property type="entry name" value="PPDK_N"/>
    <property type="match status" value="1"/>
</dbReference>
<name>A0A1I1YZV5_9BACT</name>
<dbReference type="STRING" id="385682.SAMN05444380_108138"/>
<dbReference type="InterPro" id="IPR002192">
    <property type="entry name" value="PPDK_AMP/ATP-bd"/>
</dbReference>
<keyword evidence="2" id="KW-0418">Kinase</keyword>